<dbReference type="EMBL" id="JAPJUH010000007">
    <property type="protein sequence ID" value="MCX3267301.1"/>
    <property type="molecule type" value="Genomic_DNA"/>
</dbReference>
<dbReference type="Proteomes" id="UP001142592">
    <property type="component" value="Unassembled WGS sequence"/>
</dbReference>
<feature type="region of interest" description="Disordered" evidence="1">
    <location>
        <begin position="27"/>
        <end position="59"/>
    </location>
</feature>
<name>A0A9X3DHN9_9SPHI</name>
<feature type="signal peptide" evidence="2">
    <location>
        <begin position="1"/>
        <end position="23"/>
    </location>
</feature>
<gene>
    <name evidence="3" type="ORF">OQZ29_21240</name>
</gene>
<sequence>MKNIKFILSLAAGIIILAGCSNYNPEKGNHYKDMEDTTKTKDSIQPAKRMDPGDSVKKY</sequence>
<keyword evidence="4" id="KW-1185">Reference proteome</keyword>
<dbReference type="AlphaFoldDB" id="A0A9X3DHN9"/>
<feature type="chain" id="PRO_5040791016" description="Quinol oxidase subunit 4" evidence="2">
    <location>
        <begin position="24"/>
        <end position="59"/>
    </location>
</feature>
<keyword evidence="2" id="KW-0732">Signal</keyword>
<organism evidence="3 4">
    <name type="scientific">Pedobacter agri</name>
    <dbReference type="NCBI Taxonomy" id="454586"/>
    <lineage>
        <taxon>Bacteria</taxon>
        <taxon>Pseudomonadati</taxon>
        <taxon>Bacteroidota</taxon>
        <taxon>Sphingobacteriia</taxon>
        <taxon>Sphingobacteriales</taxon>
        <taxon>Sphingobacteriaceae</taxon>
        <taxon>Pedobacter</taxon>
    </lineage>
</organism>
<evidence type="ECO:0008006" key="5">
    <source>
        <dbReference type="Google" id="ProtNLM"/>
    </source>
</evidence>
<dbReference type="PROSITE" id="PS51257">
    <property type="entry name" value="PROKAR_LIPOPROTEIN"/>
    <property type="match status" value="1"/>
</dbReference>
<reference evidence="3" key="1">
    <citation type="submission" date="2022-11" db="EMBL/GenBank/DDBJ databases">
        <authorList>
            <person name="Graham C."/>
            <person name="Newman J.D."/>
        </authorList>
    </citation>
    <scope>NUCLEOTIDE SEQUENCE</scope>
    <source>
        <strain evidence="3">DSM 19486</strain>
    </source>
</reference>
<evidence type="ECO:0000313" key="3">
    <source>
        <dbReference type="EMBL" id="MCX3267301.1"/>
    </source>
</evidence>
<evidence type="ECO:0000256" key="2">
    <source>
        <dbReference type="SAM" id="SignalP"/>
    </source>
</evidence>
<evidence type="ECO:0000313" key="4">
    <source>
        <dbReference type="Proteomes" id="UP001142592"/>
    </source>
</evidence>
<evidence type="ECO:0000256" key="1">
    <source>
        <dbReference type="SAM" id="MobiDB-lite"/>
    </source>
</evidence>
<protein>
    <recommendedName>
        <fullName evidence="5">Quinol oxidase subunit 4</fullName>
    </recommendedName>
</protein>
<comment type="caution">
    <text evidence="3">The sequence shown here is derived from an EMBL/GenBank/DDBJ whole genome shotgun (WGS) entry which is preliminary data.</text>
</comment>
<proteinExistence type="predicted"/>
<dbReference type="RefSeq" id="WP_029204554.1">
    <property type="nucleotide sequence ID" value="NZ_JAPJUH010000007.1"/>
</dbReference>
<accession>A0A9X3DHN9</accession>